<comment type="caution">
    <text evidence="2">The sequence shown here is derived from an EMBL/GenBank/DDBJ whole genome shotgun (WGS) entry which is preliminary data.</text>
</comment>
<sequence length="943" mass="111182">MISIQYKHRSIYLWVSDSSSVSYNQEGPDTRIQAFQKEDVLIQDNDFVTVFLEDLHQILLDQKKIMKSFQIHYEIPRGVNEENYYKDNLEHIGFRIFRQILSTLPQRAKKLKTEEFSIFNHNSEYLPRILSFLDLNSLEQVPMEKMKNFNFGEFEKILDLDIWKIRRNPENQLRLVFGFSEISGNIMEKIVKAFSNCSYFESILIESKIIDQLSLIKIFGNAKPETDQFEKGHRMEIPNSNGDFLIYSREYDIHYFSRFQEVSESESSSLEEDFKELSIRENLESLNLIRNLPKHLISLCLVPSDRNVPLKIFENLIILERILKNQQLIEINCSKVFFFQFFSSILEKVSSGIRQNISAIKPDPKIKSIWIYLSDPKNIQISISTQDGAGKSLNYKSTGPNTCMVKTLNPTYIKSINQNSRYRFFEDLKKMLRFQKSEIEYLRLDFSNSAFFPSPIVFEIDDSEVPIDYDLVEKSNFEFLEKLQNVLKMGPFKIKELSFKCVQEEDLMKVLEFLKPGFLKKIDIDYFCDFRNEQVSRNGILTVPYPERRSYQRTLELGNVSKMDQWKLAENLEIEHYRILTPIQNLNIAHFKTGKIIVECMSSGDVRLSLRKVCHQLRDLLDQMDFDFGIDQIRISRKLHETDLGISTVSENLLISYQWKPCALEPRIILDGIRKFEISESKNLSKIDVHNRDYDSLFFRDLGIILKFVKNVNVLRIQTIPDHPLTGFYSCPINTFCFYNNFERFLKSENIYLKIENLNFAAHSQHQVLQILPFIHSNFLETLDIYLEYPRHPEDLEAIQSIKIDKITELDQWKNAENLRIQGLIFPPRIADFEHFTLVEISIATVVEDELREIKETFFKENSRLNYFKIQYIHMDITTLLRVFGFPENRPEDSEDSENWYFQIKGDQILLKVGHYPLKNANHALLDPIYSSIVFLKCFKESE</sequence>
<dbReference type="AlphaFoldDB" id="A0A2G5TT29"/>
<accession>A0A2G5TT29</accession>
<dbReference type="PANTHER" id="PTHR23015">
    <property type="entry name" value="UNCHARACTERIZED C.ELEGANS PROTEIN"/>
    <property type="match status" value="1"/>
</dbReference>
<evidence type="ECO:0000259" key="1">
    <source>
        <dbReference type="Pfam" id="PF01827"/>
    </source>
</evidence>
<dbReference type="GO" id="GO:0045087">
    <property type="term" value="P:innate immune response"/>
    <property type="evidence" value="ECO:0007669"/>
    <property type="project" value="TreeGrafter"/>
</dbReference>
<evidence type="ECO:0000313" key="3">
    <source>
        <dbReference type="Proteomes" id="UP000230233"/>
    </source>
</evidence>
<dbReference type="PANTHER" id="PTHR23015:SF4">
    <property type="entry name" value="DUF38 DOMAIN-CONTAINING PROTEIN-RELATED"/>
    <property type="match status" value="1"/>
</dbReference>
<feature type="domain" description="DUF38" evidence="1">
    <location>
        <begin position="738"/>
        <end position="885"/>
    </location>
</feature>
<dbReference type="InterPro" id="IPR002900">
    <property type="entry name" value="DUF38/FTH_CAE_spp"/>
</dbReference>
<organism evidence="2 3">
    <name type="scientific">Caenorhabditis nigoni</name>
    <dbReference type="NCBI Taxonomy" id="1611254"/>
    <lineage>
        <taxon>Eukaryota</taxon>
        <taxon>Metazoa</taxon>
        <taxon>Ecdysozoa</taxon>
        <taxon>Nematoda</taxon>
        <taxon>Chromadorea</taxon>
        <taxon>Rhabditida</taxon>
        <taxon>Rhabditina</taxon>
        <taxon>Rhabditomorpha</taxon>
        <taxon>Rhabditoidea</taxon>
        <taxon>Rhabditidae</taxon>
        <taxon>Peloderinae</taxon>
        <taxon>Caenorhabditis</taxon>
    </lineage>
</organism>
<name>A0A2G5TT29_9PELO</name>
<dbReference type="Pfam" id="PF01827">
    <property type="entry name" value="FTH"/>
    <property type="match status" value="2"/>
</dbReference>
<dbReference type="OrthoDB" id="10403518at2759"/>
<proteinExistence type="predicted"/>
<protein>
    <recommendedName>
        <fullName evidence="1">DUF38 domain-containing protein</fullName>
    </recommendedName>
</protein>
<dbReference type="Proteomes" id="UP000230233">
    <property type="component" value="Chromosome V"/>
</dbReference>
<reference evidence="3" key="1">
    <citation type="submission" date="2017-10" db="EMBL/GenBank/DDBJ databases">
        <title>Rapid genome shrinkage in a self-fertile nematode reveals novel sperm competition proteins.</title>
        <authorList>
            <person name="Yin D."/>
            <person name="Schwarz E.M."/>
            <person name="Thomas C.G."/>
            <person name="Felde R.L."/>
            <person name="Korf I.F."/>
            <person name="Cutter A.D."/>
            <person name="Schartner C.M."/>
            <person name="Ralston E.J."/>
            <person name="Meyer B.J."/>
            <person name="Haag E.S."/>
        </authorList>
    </citation>
    <scope>NUCLEOTIDE SEQUENCE [LARGE SCALE GENOMIC DNA]</scope>
    <source>
        <strain evidence="3">JU1422</strain>
    </source>
</reference>
<evidence type="ECO:0000313" key="2">
    <source>
        <dbReference type="EMBL" id="PIC30251.1"/>
    </source>
</evidence>
<gene>
    <name evidence="2" type="primary">Cnig_chr_V.g21560</name>
    <name evidence="2" type="ORF">B9Z55_021560</name>
</gene>
<feature type="domain" description="DUF38" evidence="1">
    <location>
        <begin position="479"/>
        <end position="614"/>
    </location>
</feature>
<dbReference type="EMBL" id="PDUG01000005">
    <property type="protein sequence ID" value="PIC30251.1"/>
    <property type="molecule type" value="Genomic_DNA"/>
</dbReference>
<keyword evidence="3" id="KW-1185">Reference proteome</keyword>
<dbReference type="InterPro" id="IPR040161">
    <property type="entry name" value="FB224"/>
</dbReference>